<dbReference type="GO" id="GO:0005694">
    <property type="term" value="C:chromosome"/>
    <property type="evidence" value="ECO:0007669"/>
    <property type="project" value="InterPro"/>
</dbReference>
<dbReference type="NCBIfam" id="TIGR00861">
    <property type="entry name" value="MIP"/>
    <property type="match status" value="1"/>
</dbReference>
<dbReference type="AlphaFoldDB" id="A0A835PIJ4"/>
<feature type="domain" description="Spo11/DNA topoisomerase VI subunit A N-terminal" evidence="10">
    <location>
        <begin position="385"/>
        <end position="439"/>
    </location>
</feature>
<evidence type="ECO:0000259" key="10">
    <source>
        <dbReference type="Pfam" id="PF04406"/>
    </source>
</evidence>
<dbReference type="OrthoDB" id="3222at2759"/>
<dbReference type="Gene3D" id="1.20.1080.10">
    <property type="entry name" value="Glycerol uptake facilitator protein"/>
    <property type="match status" value="1"/>
</dbReference>
<comment type="subcellular location">
    <subcellularLocation>
        <location evidence="1">Membrane</location>
        <topology evidence="1">Multi-pass membrane protein</topology>
    </subcellularLocation>
</comment>
<feature type="active site" description="O-(5'-phospho-DNA)-tyrosine intermediate" evidence="6">
    <location>
        <position position="413"/>
    </location>
</feature>
<evidence type="ECO:0000256" key="6">
    <source>
        <dbReference type="PROSITE-ProRule" id="PRU01385"/>
    </source>
</evidence>
<keyword evidence="6" id="KW-0413">Isomerase</keyword>
<reference evidence="11 12" key="1">
    <citation type="journal article" date="2020" name="Nat. Food">
        <title>A phased Vanilla planifolia genome enables genetic improvement of flavour and production.</title>
        <authorList>
            <person name="Hasing T."/>
            <person name="Tang H."/>
            <person name="Brym M."/>
            <person name="Khazi F."/>
            <person name="Huang T."/>
            <person name="Chambers A.H."/>
        </authorList>
    </citation>
    <scope>NUCLEOTIDE SEQUENCE [LARGE SCALE GENOMIC DNA]</scope>
    <source>
        <tissue evidence="11">Leaf</tissue>
    </source>
</reference>
<keyword evidence="6" id="KW-0238">DNA-binding</keyword>
<evidence type="ECO:0000313" key="12">
    <source>
        <dbReference type="Proteomes" id="UP000639772"/>
    </source>
</evidence>
<evidence type="ECO:0000256" key="2">
    <source>
        <dbReference type="ARBA" id="ARBA00022448"/>
    </source>
</evidence>
<feature type="transmembrane region" description="Helical" evidence="9">
    <location>
        <begin position="181"/>
        <end position="200"/>
    </location>
</feature>
<feature type="transmembrane region" description="Helical" evidence="9">
    <location>
        <begin position="220"/>
        <end position="241"/>
    </location>
</feature>
<dbReference type="InterPro" id="IPR023271">
    <property type="entry name" value="Aquaporin-like"/>
</dbReference>
<dbReference type="PRINTS" id="PR00783">
    <property type="entry name" value="MINTRINSICP"/>
</dbReference>
<dbReference type="InterPro" id="IPR036388">
    <property type="entry name" value="WH-like_DNA-bd_sf"/>
</dbReference>
<evidence type="ECO:0000313" key="11">
    <source>
        <dbReference type="EMBL" id="KAG0453859.1"/>
    </source>
</evidence>
<dbReference type="InterPro" id="IPR013049">
    <property type="entry name" value="Spo11/TopoVI_A_N"/>
</dbReference>
<evidence type="ECO:0000256" key="5">
    <source>
        <dbReference type="ARBA" id="ARBA00023136"/>
    </source>
</evidence>
<organism evidence="11 12">
    <name type="scientific">Vanilla planifolia</name>
    <name type="common">Vanilla</name>
    <dbReference type="NCBI Taxonomy" id="51239"/>
    <lineage>
        <taxon>Eukaryota</taxon>
        <taxon>Viridiplantae</taxon>
        <taxon>Streptophyta</taxon>
        <taxon>Embryophyta</taxon>
        <taxon>Tracheophyta</taxon>
        <taxon>Spermatophyta</taxon>
        <taxon>Magnoliopsida</taxon>
        <taxon>Liliopsida</taxon>
        <taxon>Asparagales</taxon>
        <taxon>Orchidaceae</taxon>
        <taxon>Vanilloideae</taxon>
        <taxon>Vanilleae</taxon>
        <taxon>Vanilla</taxon>
    </lineage>
</organism>
<keyword evidence="3 7" id="KW-0812">Transmembrane</keyword>
<dbReference type="FunFam" id="1.10.10.10:FF:000487">
    <property type="entry name" value="Meiotic recombination protein SPO11-2"/>
    <property type="match status" value="1"/>
</dbReference>
<keyword evidence="4 9" id="KW-1133">Transmembrane helix</keyword>
<feature type="region of interest" description="Disordered" evidence="8">
    <location>
        <begin position="1"/>
        <end position="20"/>
    </location>
</feature>
<dbReference type="GO" id="GO:0015267">
    <property type="term" value="F:channel activity"/>
    <property type="evidence" value="ECO:0007669"/>
    <property type="project" value="InterPro"/>
</dbReference>
<evidence type="ECO:0000256" key="7">
    <source>
        <dbReference type="RuleBase" id="RU000477"/>
    </source>
</evidence>
<dbReference type="InterPro" id="IPR034294">
    <property type="entry name" value="Aquaporin_transptr"/>
</dbReference>
<comment type="similarity">
    <text evidence="6">Belongs to the TOP6A family.</text>
</comment>
<sequence length="445" mass="48175">MAPPPTALGDAENAINGPPVENENSNSTVLLIQKLTAEVIGTFFVVFAGCGAVAVNKIDGQVTFPGICIVWGLIVMVMVYTVGHISGAHFNPAVTITFTALKRFPPKEMALYIIAQLFGAIVASGSLYLLLDPKPAHFYGTVPSGSCLQSLFIEIIITFLLMFVISGVATDTRAIGDFAGVAVGSTILLNVFVAGPVSGASMNPARSIAPALVMNNYKGIWVYIMGPVVGALAGGFAYNLVRHTERPLQEIVKTPSFLKHLSNGDETVLAGKVGVFDRRFLDYSGEEKGSMEADFPRSSLFSSDQHLCSAEILDHCEVRARIKVAVLMFLEVLSSPTPAISRLPLVNRKANNSGLRRGLLSDVSCVFLSHSFCRRSFLRSGQAKAFIRVWKVMAMCFNVLGLGKMVTQRELFYKLLCDSPDYFSSQIEVNRAVQGYQSVISLEEI</sequence>
<comment type="catalytic activity">
    <reaction evidence="6">
        <text>ATP-dependent breakage, passage and rejoining of double-stranded DNA.</text>
        <dbReference type="EC" id="5.6.2.2"/>
    </reaction>
</comment>
<dbReference type="PANTHER" id="PTHR45724">
    <property type="entry name" value="AQUAPORIN NIP2-1"/>
    <property type="match status" value="1"/>
</dbReference>
<dbReference type="Proteomes" id="UP000639772">
    <property type="component" value="Unassembled WGS sequence"/>
</dbReference>
<dbReference type="GO" id="GO:0003918">
    <property type="term" value="F:DNA topoisomerase type II (double strand cut, ATP-hydrolyzing) activity"/>
    <property type="evidence" value="ECO:0007669"/>
    <property type="project" value="UniProtKB-UniRule"/>
</dbReference>
<name>A0A835PIJ4_VANPL</name>
<dbReference type="InterPro" id="IPR022357">
    <property type="entry name" value="MIP_CS"/>
</dbReference>
<comment type="similarity">
    <text evidence="7">Belongs to the MIP/aquaporin (TC 1.A.8) family.</text>
</comment>
<evidence type="ECO:0000256" key="4">
    <source>
        <dbReference type="ARBA" id="ARBA00022989"/>
    </source>
</evidence>
<evidence type="ECO:0000256" key="1">
    <source>
        <dbReference type="ARBA" id="ARBA00004141"/>
    </source>
</evidence>
<protein>
    <recommendedName>
        <fullName evidence="10">Spo11/DNA topoisomerase VI subunit A N-terminal domain-containing protein</fullName>
    </recommendedName>
</protein>
<dbReference type="InterPro" id="IPR036078">
    <property type="entry name" value="Spo11/TopoVI_A_sf"/>
</dbReference>
<dbReference type="PROSITE" id="PS00221">
    <property type="entry name" value="MIP"/>
    <property type="match status" value="1"/>
</dbReference>
<dbReference type="GO" id="GO:0003677">
    <property type="term" value="F:DNA binding"/>
    <property type="evidence" value="ECO:0007669"/>
    <property type="project" value="UniProtKB-UniRule"/>
</dbReference>
<dbReference type="PANTHER" id="PTHR45724:SF23">
    <property type="entry name" value="AQUAPORIN NIP4-1-RELATED"/>
    <property type="match status" value="1"/>
</dbReference>
<dbReference type="InterPro" id="IPR000425">
    <property type="entry name" value="MIP"/>
</dbReference>
<feature type="transmembrane region" description="Helical" evidence="9">
    <location>
        <begin position="35"/>
        <end position="56"/>
    </location>
</feature>
<dbReference type="Pfam" id="PF04406">
    <property type="entry name" value="TP6A_N"/>
    <property type="match status" value="1"/>
</dbReference>
<dbReference type="GO" id="GO:0016020">
    <property type="term" value="C:membrane"/>
    <property type="evidence" value="ECO:0007669"/>
    <property type="project" value="UniProtKB-SubCell"/>
</dbReference>
<evidence type="ECO:0000256" key="3">
    <source>
        <dbReference type="ARBA" id="ARBA00022692"/>
    </source>
</evidence>
<feature type="transmembrane region" description="Helical" evidence="9">
    <location>
        <begin position="62"/>
        <end position="82"/>
    </location>
</feature>
<keyword evidence="2 7" id="KW-0813">Transport</keyword>
<dbReference type="EMBL" id="JADCNM010000014">
    <property type="protein sequence ID" value="KAG0453859.1"/>
    <property type="molecule type" value="Genomic_DNA"/>
</dbReference>
<comment type="caution">
    <text evidence="11">The sequence shown here is derived from an EMBL/GenBank/DDBJ whole genome shotgun (WGS) entry which is preliminary data.</text>
</comment>
<dbReference type="GO" id="GO:0005524">
    <property type="term" value="F:ATP binding"/>
    <property type="evidence" value="ECO:0007669"/>
    <property type="project" value="InterPro"/>
</dbReference>
<feature type="transmembrane region" description="Helical" evidence="9">
    <location>
        <begin position="151"/>
        <end position="169"/>
    </location>
</feature>
<dbReference type="SUPFAM" id="SSF56726">
    <property type="entry name" value="DNA topoisomerase IV, alpha subunit"/>
    <property type="match status" value="1"/>
</dbReference>
<dbReference type="Gene3D" id="1.10.10.10">
    <property type="entry name" value="Winged helix-like DNA-binding domain superfamily/Winged helix DNA-binding domain"/>
    <property type="match status" value="1"/>
</dbReference>
<proteinExistence type="inferred from homology"/>
<dbReference type="GO" id="GO:0006259">
    <property type="term" value="P:DNA metabolic process"/>
    <property type="evidence" value="ECO:0007669"/>
    <property type="project" value="InterPro"/>
</dbReference>
<evidence type="ECO:0000256" key="9">
    <source>
        <dbReference type="SAM" id="Phobius"/>
    </source>
</evidence>
<accession>A0A835PIJ4</accession>
<keyword evidence="6" id="KW-0799">Topoisomerase</keyword>
<evidence type="ECO:0000256" key="8">
    <source>
        <dbReference type="SAM" id="MobiDB-lite"/>
    </source>
</evidence>
<dbReference type="PROSITE" id="PS52041">
    <property type="entry name" value="TOPO_IIB"/>
    <property type="match status" value="1"/>
</dbReference>
<keyword evidence="5 9" id="KW-0472">Membrane</keyword>
<dbReference type="SUPFAM" id="SSF81338">
    <property type="entry name" value="Aquaporin-like"/>
    <property type="match status" value="1"/>
</dbReference>
<dbReference type="CDD" id="cd00333">
    <property type="entry name" value="MIP"/>
    <property type="match status" value="1"/>
</dbReference>
<feature type="transmembrane region" description="Helical" evidence="9">
    <location>
        <begin position="110"/>
        <end position="131"/>
    </location>
</feature>
<gene>
    <name evidence="11" type="ORF">HPP92_025163</name>
</gene>
<dbReference type="Pfam" id="PF00230">
    <property type="entry name" value="MIP"/>
    <property type="match status" value="1"/>
</dbReference>